<dbReference type="RefSeq" id="WP_252443467.1">
    <property type="nucleotide sequence ID" value="NZ_JAMWYK010000004.1"/>
</dbReference>
<dbReference type="PROSITE" id="PS00065">
    <property type="entry name" value="D_2_HYDROXYACID_DH_1"/>
    <property type="match status" value="1"/>
</dbReference>
<accession>A0ABT0ZQV4</accession>
<proteinExistence type="predicted"/>
<evidence type="ECO:0000259" key="1">
    <source>
        <dbReference type="Pfam" id="PF02317"/>
    </source>
</evidence>
<dbReference type="InterPro" id="IPR029752">
    <property type="entry name" value="D-isomer_DH_CS1"/>
</dbReference>
<dbReference type="InterPro" id="IPR036291">
    <property type="entry name" value="NAD(P)-bd_dom_sf"/>
</dbReference>
<name>A0ABT0ZQV4_9LACO</name>
<dbReference type="Pfam" id="PF02558">
    <property type="entry name" value="ApbA"/>
    <property type="match status" value="1"/>
</dbReference>
<dbReference type="InterPro" id="IPR008927">
    <property type="entry name" value="6-PGluconate_DH-like_C_sf"/>
</dbReference>
<evidence type="ECO:0000259" key="2">
    <source>
        <dbReference type="Pfam" id="PF02558"/>
    </source>
</evidence>
<feature type="domain" description="Ketopantoate reductase N-terminal" evidence="2">
    <location>
        <begin position="10"/>
        <end position="126"/>
    </location>
</feature>
<dbReference type="PANTHER" id="PTHR38015:SF1">
    <property type="entry name" value="OPINE DEHYDROGENASE DOMAIN-CONTAINING PROTEIN"/>
    <property type="match status" value="1"/>
</dbReference>
<dbReference type="Gene3D" id="3.40.50.720">
    <property type="entry name" value="NAD(P)-binding Rossmann-like Domain"/>
    <property type="match status" value="1"/>
</dbReference>
<protein>
    <submittedName>
        <fullName evidence="3">NAD/NADP octopine/nopaline dehydrogenase family protein</fullName>
    </submittedName>
</protein>
<dbReference type="Pfam" id="PF02317">
    <property type="entry name" value="Octopine_DH"/>
    <property type="match status" value="1"/>
</dbReference>
<feature type="domain" description="Opine dehydrogenase" evidence="1">
    <location>
        <begin position="212"/>
        <end position="370"/>
    </location>
</feature>
<dbReference type="Proteomes" id="UP001523234">
    <property type="component" value="Unassembled WGS sequence"/>
</dbReference>
<dbReference type="InterPro" id="IPR003421">
    <property type="entry name" value="Opine_DH"/>
</dbReference>
<gene>
    <name evidence="3" type="ORF">NFX39_04600</name>
</gene>
<comment type="caution">
    <text evidence="3">The sequence shown here is derived from an EMBL/GenBank/DDBJ whole genome shotgun (WGS) entry which is preliminary data.</text>
</comment>
<dbReference type="Gene3D" id="1.10.1040.10">
    <property type="entry name" value="N-(1-d-carboxylethyl)-l-norvaline Dehydrogenase, domain 2"/>
    <property type="match status" value="1"/>
</dbReference>
<evidence type="ECO:0000313" key="3">
    <source>
        <dbReference type="EMBL" id="MCO0832371.1"/>
    </source>
</evidence>
<keyword evidence="4" id="KW-1185">Reference proteome</keyword>
<sequence length="413" mass="45734">MTRDLKNEVVAVLGAGAVGRSLAADCKLAGNTVRLYDLPEFAKESLKDLDKSGIEVEGFEWNKYNFRRSGIAHFDLVTDNLEKALDGAKYVIVAVPSIGHDAFFKKLAPVLKDGQIVHILPDNFGSLKLRKELRRIQSDVRVIIGGWSSTPYGTRIVKQAGIDSKRVFFRYRAISLRGAALPKADQEEFLESSQSLGCFDSVTFGDGAASGDTVLDIGFSNVNPTLHCPGSILGAAVIENYGRVFGGNDKSDFSIYSHVYTESVSEVQYAFYQEEEQLAQKIGVEMQHYPKETFFSRSNILGPEYMGDGSFSSFDEQFEMAFGTGPFDIQNRYVTEDIPVACHIYHELGKKFGIETPVIDSIITLGSAMLQRNFYEEGVTLDDLGIGQLNHDQLLDYLTIGTYPEEDQQEVSA</sequence>
<dbReference type="InterPro" id="IPR051729">
    <property type="entry name" value="Opine/Lysopine_DH"/>
</dbReference>
<organism evidence="3 4">
    <name type="scientific">Fructobacillus apis</name>
    <dbReference type="NCBI Taxonomy" id="2935017"/>
    <lineage>
        <taxon>Bacteria</taxon>
        <taxon>Bacillati</taxon>
        <taxon>Bacillota</taxon>
        <taxon>Bacilli</taxon>
        <taxon>Lactobacillales</taxon>
        <taxon>Lactobacillaceae</taxon>
        <taxon>Fructobacillus</taxon>
    </lineage>
</organism>
<dbReference type="EMBL" id="JAMWYK010000004">
    <property type="protein sequence ID" value="MCO0832371.1"/>
    <property type="molecule type" value="Genomic_DNA"/>
</dbReference>
<dbReference type="SUPFAM" id="SSF51735">
    <property type="entry name" value="NAD(P)-binding Rossmann-fold domains"/>
    <property type="match status" value="1"/>
</dbReference>
<reference evidence="3 4" key="1">
    <citation type="submission" date="2022-06" db="EMBL/GenBank/DDBJ databases">
        <title>Fructobacillus taiwanensis sp. nov., isolated from the honeybee.</title>
        <authorList>
            <person name="Chen Y.-S."/>
            <person name="Wang L.-T."/>
            <person name="Lee Y.-S."/>
            <person name="Chang Y.-C."/>
            <person name="Wu H.-C."/>
            <person name="Liao C.-Y."/>
            <person name="Chen W.-H."/>
            <person name="Deng J.-N."/>
            <person name="Wang Y.-H."/>
        </authorList>
    </citation>
    <scope>NUCLEOTIDE SEQUENCE [LARGE SCALE GENOMIC DNA]</scope>
    <source>
        <strain evidence="3 4">W13</strain>
    </source>
</reference>
<dbReference type="InterPro" id="IPR013328">
    <property type="entry name" value="6PGD_dom2"/>
</dbReference>
<evidence type="ECO:0000313" key="4">
    <source>
        <dbReference type="Proteomes" id="UP001523234"/>
    </source>
</evidence>
<dbReference type="SUPFAM" id="SSF48179">
    <property type="entry name" value="6-phosphogluconate dehydrogenase C-terminal domain-like"/>
    <property type="match status" value="1"/>
</dbReference>
<dbReference type="PANTHER" id="PTHR38015">
    <property type="entry name" value="BLR6086 PROTEIN"/>
    <property type="match status" value="1"/>
</dbReference>
<dbReference type="InterPro" id="IPR013332">
    <property type="entry name" value="KPR_N"/>
</dbReference>